<evidence type="ECO:0000313" key="4">
    <source>
        <dbReference type="EMBL" id="CAH3123110.1"/>
    </source>
</evidence>
<dbReference type="InterPro" id="IPR046496">
    <property type="entry name" value="DUF6589"/>
</dbReference>
<dbReference type="InterPro" id="IPR036770">
    <property type="entry name" value="Ankyrin_rpt-contain_sf"/>
</dbReference>
<dbReference type="Pfam" id="PF20231">
    <property type="entry name" value="DUF6589"/>
    <property type="match status" value="1"/>
</dbReference>
<dbReference type="SMART" id="SM00248">
    <property type="entry name" value="ANK"/>
    <property type="match status" value="2"/>
</dbReference>
<evidence type="ECO:0000259" key="3">
    <source>
        <dbReference type="Pfam" id="PF20231"/>
    </source>
</evidence>
<feature type="domain" description="DUF6589" evidence="3">
    <location>
        <begin position="550"/>
        <end position="843"/>
    </location>
</feature>
<dbReference type="Proteomes" id="UP001159405">
    <property type="component" value="Unassembled WGS sequence"/>
</dbReference>
<keyword evidence="1" id="KW-0040">ANK repeat</keyword>
<comment type="caution">
    <text evidence="4">The sequence shown here is derived from an EMBL/GenBank/DDBJ whole genome shotgun (WGS) entry which is preliminary data.</text>
</comment>
<keyword evidence="5" id="KW-1185">Reference proteome</keyword>
<feature type="region of interest" description="Disordered" evidence="2">
    <location>
        <begin position="339"/>
        <end position="361"/>
    </location>
</feature>
<accession>A0ABN8NUU6</accession>
<dbReference type="InterPro" id="IPR002110">
    <property type="entry name" value="Ankyrin_rpt"/>
</dbReference>
<protein>
    <recommendedName>
        <fullName evidence="3">DUF6589 domain-containing protein</fullName>
    </recommendedName>
</protein>
<reference evidence="4 5" key="1">
    <citation type="submission" date="2022-05" db="EMBL/GenBank/DDBJ databases">
        <authorList>
            <consortium name="Genoscope - CEA"/>
            <person name="William W."/>
        </authorList>
    </citation>
    <scope>NUCLEOTIDE SEQUENCE [LARGE SCALE GENOMIC DNA]</scope>
</reference>
<dbReference type="SUPFAM" id="SSF48403">
    <property type="entry name" value="Ankyrin repeat"/>
    <property type="match status" value="1"/>
</dbReference>
<proteinExistence type="predicted"/>
<dbReference type="PROSITE" id="PS50297">
    <property type="entry name" value="ANK_REP_REGION"/>
    <property type="match status" value="1"/>
</dbReference>
<dbReference type="EMBL" id="CALNXK010000038">
    <property type="protein sequence ID" value="CAH3123110.1"/>
    <property type="molecule type" value="Genomic_DNA"/>
</dbReference>
<evidence type="ECO:0000256" key="1">
    <source>
        <dbReference type="PROSITE-ProRule" id="PRU00023"/>
    </source>
</evidence>
<feature type="repeat" description="ANK" evidence="1">
    <location>
        <begin position="418"/>
        <end position="450"/>
    </location>
</feature>
<gene>
    <name evidence="4" type="ORF">PLOB_00029800</name>
</gene>
<dbReference type="Gene3D" id="1.25.40.20">
    <property type="entry name" value="Ankyrin repeat-containing domain"/>
    <property type="match status" value="1"/>
</dbReference>
<name>A0ABN8NUU6_9CNID</name>
<dbReference type="Pfam" id="PF12796">
    <property type="entry name" value="Ank_2"/>
    <property type="match status" value="1"/>
</dbReference>
<sequence>MAIDKETDQYQNSNLRQKKADLENLFTTDTTKESPFSLSLSQTCQLHEEIKLFDQFSGIDLGKIDAKELFTLQKSGLNEYFETVCEKVVKKCPCNRKWMGRLFNTYTDAIPVAFPSSTPLIIGYDNINIYKGKARFSRLKRKILPVMWNLTMCMAWKPNIDGIEHLWESPDTACKPQKDILALTVEDIFLDSHKELSTIIEKAKHRWLLRLLHYGLNIGITFDDLKSRDEKSINTLLENFQKPSKLSNNVNVPKQEYDYPQNAGKKAEIMILPLSIDDETTTSGTASIIQKSLVFNDHTTGKFNLSAARERFLFYQGLKYHHEEMKVFRKTLEDNDKHITDEQGEDSSDSVHDSDSEVEVTEGNGKQLNFKEFCAKVEQTRKNAMAKLKSCTRGKNLQQSAMILRQRQSEWLLLEDQFKRTCLHLAVEENDLQLAESLLVSGAEINKPEGCGVTSVMTAIIKEQFQMVQLLLKYNAKTHGTFTGLIPPPSELVQLIDNPAIKATILQHINEEVNGAVAVFAEYLDGKGEVALSKTGVAPENRPQSEKSDEVISVRKKVITFGDQKTCSNVRSVRNRAPDEFSTFMEKPGDFHTEGYLAQCCGKILGPGGFYYLMRQLLGRHQVTSKSFQKIFKEGNLERNIDALKDFTWSMAIAVVKEFETSVYFPSKDRLHHGEGDTDLLCRRFQGWLDESSSRDAVFSYHKQNLLDHLFLLDFFHTSVRCGNGKALEACYFLLAPIFFSMNKKNYKDEAFVHIVSIMCTWPLALRETLRRNRTISLSGRPGHDLADDEFIEERLVRRTKMYAKKQATVQGLERISLILDFCAELEAAFKAAYDVRSPKKTHVPDSTSEHAKVAWFAVQEQWFCDKGRVEGPTYPSNKKELPSVKQKLRKDCQNAQLRGEELFKKHFKEMKCRLFPTTALHFVTD</sequence>
<evidence type="ECO:0000313" key="5">
    <source>
        <dbReference type="Proteomes" id="UP001159405"/>
    </source>
</evidence>
<feature type="non-terminal residue" evidence="4">
    <location>
        <position position="926"/>
    </location>
</feature>
<evidence type="ECO:0000256" key="2">
    <source>
        <dbReference type="SAM" id="MobiDB-lite"/>
    </source>
</evidence>
<dbReference type="PROSITE" id="PS50088">
    <property type="entry name" value="ANK_REPEAT"/>
    <property type="match status" value="1"/>
</dbReference>
<organism evidence="4 5">
    <name type="scientific">Porites lobata</name>
    <dbReference type="NCBI Taxonomy" id="104759"/>
    <lineage>
        <taxon>Eukaryota</taxon>
        <taxon>Metazoa</taxon>
        <taxon>Cnidaria</taxon>
        <taxon>Anthozoa</taxon>
        <taxon>Hexacorallia</taxon>
        <taxon>Scleractinia</taxon>
        <taxon>Fungiina</taxon>
        <taxon>Poritidae</taxon>
        <taxon>Porites</taxon>
    </lineage>
</organism>